<dbReference type="PANTHER" id="PTHR24228">
    <property type="entry name" value="B2 BRADYKININ RECEPTOR/ANGIOTENSIN II RECEPTOR"/>
    <property type="match status" value="1"/>
</dbReference>
<proteinExistence type="predicted"/>
<evidence type="ECO:0000256" key="3">
    <source>
        <dbReference type="ARBA" id="ARBA00022692"/>
    </source>
</evidence>
<dbReference type="GO" id="GO:0004930">
    <property type="term" value="F:G protein-coupled receptor activity"/>
    <property type="evidence" value="ECO:0007669"/>
    <property type="project" value="UniProtKB-KW"/>
</dbReference>
<dbReference type="KEGG" id="osn:118767707"/>
<dbReference type="PANTHER" id="PTHR24228:SF75">
    <property type="entry name" value="G-PROTEIN COUPLED RECEPTORS FAMILY 1 PROFILE DOMAIN-CONTAINING PROTEIN"/>
    <property type="match status" value="1"/>
</dbReference>
<feature type="transmembrane region" description="Helical" evidence="9">
    <location>
        <begin position="58"/>
        <end position="77"/>
    </location>
</feature>
<feature type="transmembrane region" description="Helical" evidence="9">
    <location>
        <begin position="97"/>
        <end position="117"/>
    </location>
</feature>
<feature type="transmembrane region" description="Helical" evidence="9">
    <location>
        <begin position="233"/>
        <end position="253"/>
    </location>
</feature>
<keyword evidence="2" id="KW-1003">Cell membrane</keyword>
<gene>
    <name evidence="12" type="primary">LOC118767707</name>
</gene>
<keyword evidence="7" id="KW-0675">Receptor</keyword>
<accession>A0A7E6FLQ4</accession>
<evidence type="ECO:0000259" key="10">
    <source>
        <dbReference type="PROSITE" id="PS50262"/>
    </source>
</evidence>
<evidence type="ECO:0000256" key="9">
    <source>
        <dbReference type="SAM" id="Phobius"/>
    </source>
</evidence>
<name>A0A7E6FLQ4_9MOLL</name>
<dbReference type="CDD" id="cd00637">
    <property type="entry name" value="7tm_classA_rhodopsin-like"/>
    <property type="match status" value="1"/>
</dbReference>
<keyword evidence="11" id="KW-1185">Reference proteome</keyword>
<evidence type="ECO:0000256" key="4">
    <source>
        <dbReference type="ARBA" id="ARBA00022989"/>
    </source>
</evidence>
<keyword evidence="5" id="KW-0297">G-protein coupled receptor</keyword>
<evidence type="ECO:0000313" key="11">
    <source>
        <dbReference type="Proteomes" id="UP000515154"/>
    </source>
</evidence>
<sequence>MDNLTMEEVNSDSSCDFARCWTVALQVTLLGLISAVGTFSNSLVILAIFLFDELRTKAKSFVCNLAVADLILCLFVIPLRTMMMFARQPFGLCHVTVVAQATFVYTSINTLAAISYNRFVLTMKTRSQYENTFTKRNVFLILSTVWCLAFGASFMAVMWTGALNVTYDNKTRACVFLRGNATISALLMVPLSLLFSPLLLTLYFYARIFYYARHSAVSVTGHRPDDISFTYKLCCITILFGILNFPACILAVVQVFSSPDANEVLIRFSIIIQLLNSAVNPVIYGWKVPKFRNAFIRMLRLNTCFKRATVQPINH</sequence>
<protein>
    <submittedName>
        <fullName evidence="12">Adenosine receptor A3-like</fullName>
    </submittedName>
</protein>
<dbReference type="InterPro" id="IPR000276">
    <property type="entry name" value="GPCR_Rhodpsn"/>
</dbReference>
<evidence type="ECO:0000256" key="7">
    <source>
        <dbReference type="ARBA" id="ARBA00023170"/>
    </source>
</evidence>
<organism evidence="11 12">
    <name type="scientific">Octopus sinensis</name>
    <name type="common">East Asian common octopus</name>
    <dbReference type="NCBI Taxonomy" id="2607531"/>
    <lineage>
        <taxon>Eukaryota</taxon>
        <taxon>Metazoa</taxon>
        <taxon>Spiralia</taxon>
        <taxon>Lophotrochozoa</taxon>
        <taxon>Mollusca</taxon>
        <taxon>Cephalopoda</taxon>
        <taxon>Coleoidea</taxon>
        <taxon>Octopodiformes</taxon>
        <taxon>Octopoda</taxon>
        <taxon>Incirrata</taxon>
        <taxon>Octopodidae</taxon>
        <taxon>Octopus</taxon>
    </lineage>
</organism>
<dbReference type="SUPFAM" id="SSF81321">
    <property type="entry name" value="Family A G protein-coupled receptor-like"/>
    <property type="match status" value="1"/>
</dbReference>
<evidence type="ECO:0000256" key="1">
    <source>
        <dbReference type="ARBA" id="ARBA00004651"/>
    </source>
</evidence>
<feature type="transmembrane region" description="Helical" evidence="9">
    <location>
        <begin position="265"/>
        <end position="286"/>
    </location>
</feature>
<dbReference type="SMART" id="SM01381">
    <property type="entry name" value="7TM_GPCR_Srsx"/>
    <property type="match status" value="1"/>
</dbReference>
<dbReference type="PROSITE" id="PS50262">
    <property type="entry name" value="G_PROTEIN_RECEP_F1_2"/>
    <property type="match status" value="1"/>
</dbReference>
<keyword evidence="6 9" id="KW-0472">Membrane</keyword>
<feature type="transmembrane region" description="Helical" evidence="9">
    <location>
        <begin position="138"/>
        <end position="161"/>
    </location>
</feature>
<dbReference type="Gene3D" id="1.20.1070.10">
    <property type="entry name" value="Rhodopsin 7-helix transmembrane proteins"/>
    <property type="match status" value="1"/>
</dbReference>
<evidence type="ECO:0000256" key="2">
    <source>
        <dbReference type="ARBA" id="ARBA00022475"/>
    </source>
</evidence>
<dbReference type="AlphaFoldDB" id="A0A7E6FLQ4"/>
<keyword evidence="3 9" id="KW-0812">Transmembrane</keyword>
<dbReference type="Pfam" id="PF00001">
    <property type="entry name" value="7tm_1"/>
    <property type="match status" value="1"/>
</dbReference>
<dbReference type="PRINTS" id="PR00237">
    <property type="entry name" value="GPCRRHODOPSN"/>
</dbReference>
<dbReference type="RefSeq" id="XP_036368609.1">
    <property type="nucleotide sequence ID" value="XM_036512716.1"/>
</dbReference>
<evidence type="ECO:0000256" key="6">
    <source>
        <dbReference type="ARBA" id="ARBA00023136"/>
    </source>
</evidence>
<keyword evidence="8" id="KW-0807">Transducer</keyword>
<feature type="transmembrane region" description="Helical" evidence="9">
    <location>
        <begin position="181"/>
        <end position="205"/>
    </location>
</feature>
<reference evidence="12" key="1">
    <citation type="submission" date="2025-08" db="UniProtKB">
        <authorList>
            <consortium name="RefSeq"/>
        </authorList>
    </citation>
    <scope>IDENTIFICATION</scope>
</reference>
<feature type="domain" description="G-protein coupled receptors family 1 profile" evidence="10">
    <location>
        <begin position="40"/>
        <end position="284"/>
    </location>
</feature>
<keyword evidence="4 9" id="KW-1133">Transmembrane helix</keyword>
<dbReference type="Proteomes" id="UP000515154">
    <property type="component" value="Linkage group LG2"/>
</dbReference>
<feature type="transmembrane region" description="Helical" evidence="9">
    <location>
        <begin position="29"/>
        <end position="51"/>
    </location>
</feature>
<evidence type="ECO:0000256" key="5">
    <source>
        <dbReference type="ARBA" id="ARBA00023040"/>
    </source>
</evidence>
<dbReference type="GO" id="GO:0005886">
    <property type="term" value="C:plasma membrane"/>
    <property type="evidence" value="ECO:0007669"/>
    <property type="project" value="UniProtKB-SubCell"/>
</dbReference>
<evidence type="ECO:0000313" key="12">
    <source>
        <dbReference type="RefSeq" id="XP_036368609.1"/>
    </source>
</evidence>
<dbReference type="InterPro" id="IPR017452">
    <property type="entry name" value="GPCR_Rhodpsn_7TM"/>
</dbReference>
<comment type="subcellular location">
    <subcellularLocation>
        <location evidence="1">Cell membrane</location>
        <topology evidence="1">Multi-pass membrane protein</topology>
    </subcellularLocation>
</comment>
<evidence type="ECO:0000256" key="8">
    <source>
        <dbReference type="ARBA" id="ARBA00023224"/>
    </source>
</evidence>